<comment type="similarity">
    <text evidence="1">Belongs to the sigma-70 factor family.</text>
</comment>
<dbReference type="Pfam" id="PF08281">
    <property type="entry name" value="Sigma70_r4_2"/>
    <property type="match status" value="1"/>
</dbReference>
<dbReference type="Gene3D" id="1.10.10.10">
    <property type="entry name" value="Winged helix-like DNA-binding domain superfamily/Winged helix DNA-binding domain"/>
    <property type="match status" value="1"/>
</dbReference>
<gene>
    <name evidence="9" type="ORF">SAMN02910377_01490</name>
</gene>
<dbReference type="InterPro" id="IPR000943">
    <property type="entry name" value="RNA_pol_sigma70"/>
</dbReference>
<keyword evidence="6" id="KW-0804">Transcription</keyword>
<keyword evidence="3" id="KW-0805">Transcription regulation</keyword>
<comment type="function">
    <text evidence="7">Sigma factors are initiation factors that promote the attachment of RNA polymerase to specific initiation sites and are then released. Sigma-S contributes to the protection against external stress, thus playing a role in cellular fitness and survival.</text>
</comment>
<dbReference type="PIRSF" id="PIRSF002939">
    <property type="entry name" value="RNA_polymerase_sigma-H_factor"/>
    <property type="match status" value="1"/>
</dbReference>
<organism evidence="9 10">
    <name type="scientific">Pseudobutyrivibrio ruminis</name>
    <dbReference type="NCBI Taxonomy" id="46206"/>
    <lineage>
        <taxon>Bacteria</taxon>
        <taxon>Bacillati</taxon>
        <taxon>Bacillota</taxon>
        <taxon>Clostridia</taxon>
        <taxon>Lachnospirales</taxon>
        <taxon>Lachnospiraceae</taxon>
        <taxon>Pseudobutyrivibrio</taxon>
    </lineage>
</organism>
<evidence type="ECO:0000256" key="2">
    <source>
        <dbReference type="ARBA" id="ARBA00021245"/>
    </source>
</evidence>
<reference evidence="10" key="1">
    <citation type="submission" date="2016-10" db="EMBL/GenBank/DDBJ databases">
        <authorList>
            <person name="Varghese N."/>
        </authorList>
    </citation>
    <scope>NUCLEOTIDE SEQUENCE [LARGE SCALE GENOMIC DNA]</scope>
    <source>
        <strain evidence="10">ACV-9</strain>
    </source>
</reference>
<dbReference type="Proteomes" id="UP000182321">
    <property type="component" value="Unassembled WGS sequence"/>
</dbReference>
<accession>A0A1H7J057</accession>
<dbReference type="InterPro" id="IPR036388">
    <property type="entry name" value="WH-like_DNA-bd_sf"/>
</dbReference>
<dbReference type="PANTHER" id="PTHR30385:SF1">
    <property type="entry name" value="RNA POLYMERASE SIGMA-H FACTOR"/>
    <property type="match status" value="1"/>
</dbReference>
<keyword evidence="4" id="KW-0731">Sigma factor</keyword>
<evidence type="ECO:0000256" key="3">
    <source>
        <dbReference type="ARBA" id="ARBA00023015"/>
    </source>
</evidence>
<proteinExistence type="inferred from homology"/>
<dbReference type="RefSeq" id="WP_074790660.1">
    <property type="nucleotide sequence ID" value="NZ_FNZX01000008.1"/>
</dbReference>
<dbReference type="InterPro" id="IPR007627">
    <property type="entry name" value="RNA_pol_sigma70_r2"/>
</dbReference>
<dbReference type="SUPFAM" id="SSF46894">
    <property type="entry name" value="C-terminal effector domain of the bipartite response regulators"/>
    <property type="match status" value="1"/>
</dbReference>
<dbReference type="GO" id="GO:0003677">
    <property type="term" value="F:DNA binding"/>
    <property type="evidence" value="ECO:0007669"/>
    <property type="project" value="UniProtKB-KW"/>
</dbReference>
<protein>
    <recommendedName>
        <fullName evidence="2">RNA polymerase sigma factor SigS</fullName>
    </recommendedName>
</protein>
<evidence type="ECO:0000256" key="7">
    <source>
        <dbReference type="ARBA" id="ARBA00024701"/>
    </source>
</evidence>
<dbReference type="InterPro" id="IPR016371">
    <property type="entry name" value="RNA_pol_sigma-H_factor"/>
</dbReference>
<dbReference type="Pfam" id="PF04542">
    <property type="entry name" value="Sigma70_r2"/>
    <property type="match status" value="1"/>
</dbReference>
<dbReference type="EMBL" id="FNZX01000008">
    <property type="protein sequence ID" value="SEK66465.1"/>
    <property type="molecule type" value="Genomic_DNA"/>
</dbReference>
<dbReference type="NCBIfam" id="TIGR02937">
    <property type="entry name" value="sigma70-ECF"/>
    <property type="match status" value="1"/>
</dbReference>
<dbReference type="GO" id="GO:0006352">
    <property type="term" value="P:DNA-templated transcription initiation"/>
    <property type="evidence" value="ECO:0007669"/>
    <property type="project" value="InterPro"/>
</dbReference>
<evidence type="ECO:0000256" key="6">
    <source>
        <dbReference type="ARBA" id="ARBA00023163"/>
    </source>
</evidence>
<evidence type="ECO:0000313" key="10">
    <source>
        <dbReference type="Proteomes" id="UP000182321"/>
    </source>
</evidence>
<dbReference type="Gene3D" id="1.20.120.1810">
    <property type="match status" value="1"/>
</dbReference>
<dbReference type="AlphaFoldDB" id="A0A1H7J057"/>
<evidence type="ECO:0000313" key="9">
    <source>
        <dbReference type="EMBL" id="SEK66465.1"/>
    </source>
</evidence>
<dbReference type="InterPro" id="IPR013249">
    <property type="entry name" value="RNA_pol_sigma70_r4_t2"/>
</dbReference>
<keyword evidence="10" id="KW-1185">Reference proteome</keyword>
<evidence type="ECO:0000259" key="8">
    <source>
        <dbReference type="PROSITE" id="PS00715"/>
    </source>
</evidence>
<dbReference type="GO" id="GO:0016987">
    <property type="term" value="F:sigma factor activity"/>
    <property type="evidence" value="ECO:0007669"/>
    <property type="project" value="UniProtKB-KW"/>
</dbReference>
<dbReference type="PROSITE" id="PS00715">
    <property type="entry name" value="SIGMA70_1"/>
    <property type="match status" value="1"/>
</dbReference>
<dbReference type="SUPFAM" id="SSF88946">
    <property type="entry name" value="Sigma2 domain of RNA polymerase sigma factors"/>
    <property type="match status" value="1"/>
</dbReference>
<dbReference type="InterPro" id="IPR013325">
    <property type="entry name" value="RNA_pol_sigma_r2"/>
</dbReference>
<evidence type="ECO:0000256" key="4">
    <source>
        <dbReference type="ARBA" id="ARBA00023082"/>
    </source>
</evidence>
<evidence type="ECO:0000256" key="1">
    <source>
        <dbReference type="ARBA" id="ARBA00007788"/>
    </source>
</evidence>
<keyword evidence="5" id="KW-0238">DNA-binding</keyword>
<dbReference type="InterPro" id="IPR016032">
    <property type="entry name" value="Sig_transdc_resp-reg_C-effctor"/>
</dbReference>
<dbReference type="InterPro" id="IPR014284">
    <property type="entry name" value="RNA_pol_sigma-70_dom"/>
</dbReference>
<evidence type="ECO:0000256" key="5">
    <source>
        <dbReference type="ARBA" id="ARBA00023125"/>
    </source>
</evidence>
<dbReference type="PANTHER" id="PTHR30385">
    <property type="entry name" value="SIGMA FACTOR F FLAGELLAR"/>
    <property type="match status" value="1"/>
</dbReference>
<sequence>MKSLDKEYSNLSDEELIIKYRDGDQAILNFICEKYKPLVLKNSKKYFLVGGENEDLIQEGMIGLFSAIGDYNISSDVTFFHFAQMCIDRQMIKAIEASNRKKHSPLNAYVSLYDEDGSEREEPAFTTDDPAEIVIEAEENLDLIDRLKKALSPMEKQVFELYMQDYDYREIAAKLGKTEKSVDNTLTRIKSKAKELIK</sequence>
<name>A0A1H7J057_9FIRM</name>
<feature type="domain" description="RNA polymerase sigma-70" evidence="8">
    <location>
        <begin position="55"/>
        <end position="68"/>
    </location>
</feature>